<protein>
    <recommendedName>
        <fullName evidence="1">Siphovirus-type tail component C-terminal domain-containing protein</fullName>
    </recommendedName>
</protein>
<dbReference type="AlphaFoldDB" id="A0A0F9JPI3"/>
<comment type="caution">
    <text evidence="2">The sequence shown here is derived from an EMBL/GenBank/DDBJ whole genome shotgun (WGS) entry which is preliminary data.</text>
</comment>
<dbReference type="InterPro" id="IPR054738">
    <property type="entry name" value="Siphovirus-type_tail_C"/>
</dbReference>
<evidence type="ECO:0000259" key="1">
    <source>
        <dbReference type="Pfam" id="PF22768"/>
    </source>
</evidence>
<reference evidence="2" key="1">
    <citation type="journal article" date="2015" name="Nature">
        <title>Complex archaea that bridge the gap between prokaryotes and eukaryotes.</title>
        <authorList>
            <person name="Spang A."/>
            <person name="Saw J.H."/>
            <person name="Jorgensen S.L."/>
            <person name="Zaremba-Niedzwiedzka K."/>
            <person name="Martijn J."/>
            <person name="Lind A.E."/>
            <person name="van Eijk R."/>
            <person name="Schleper C."/>
            <person name="Guy L."/>
            <person name="Ettema T.J."/>
        </authorList>
    </citation>
    <scope>NUCLEOTIDE SEQUENCE</scope>
</reference>
<name>A0A0F9JPI3_9ZZZZ</name>
<sequence length="314" mass="35050">MTKKEFPEYNRYIARDGTVFDFESEDKFLTSWEGWGLPPIDYITQRGPTQHGSTVVDFRLQTRIVQMVFRNNGCSRYDYWDNRSALIDAIRPNRHELNAFGPGVLRKYLPNGSTRDLDVLIQKGPIFQSKKGRLWDEHGFTEPLRFIAHNPIIYDPIEVCLEWTLSSSNNLVFPFTFRKDGVGSGLLFGSNVIDADEIVTYTGTWFSFPTIEITGPLSGFIITNLATNQFIRLNYIISAGEIVTIGLQYGNKTVQNQLGINLIGTVTTDSSLAEFHIAEDPIAPGGINTLNVLGGGASGATAIQVSFFTKYIGI</sequence>
<proteinExistence type="predicted"/>
<dbReference type="Gene3D" id="2.60.120.860">
    <property type="match status" value="1"/>
</dbReference>
<gene>
    <name evidence="2" type="ORF">LCGC14_1427560</name>
</gene>
<dbReference type="Pfam" id="PF22768">
    <property type="entry name" value="SPP1_Dit"/>
    <property type="match status" value="1"/>
</dbReference>
<organism evidence="2">
    <name type="scientific">marine sediment metagenome</name>
    <dbReference type="NCBI Taxonomy" id="412755"/>
    <lineage>
        <taxon>unclassified sequences</taxon>
        <taxon>metagenomes</taxon>
        <taxon>ecological metagenomes</taxon>
    </lineage>
</organism>
<accession>A0A0F9JPI3</accession>
<dbReference type="EMBL" id="LAZR01009584">
    <property type="protein sequence ID" value="KKM71744.1"/>
    <property type="molecule type" value="Genomic_DNA"/>
</dbReference>
<feature type="domain" description="Siphovirus-type tail component C-terminal" evidence="1">
    <location>
        <begin position="202"/>
        <end position="272"/>
    </location>
</feature>
<evidence type="ECO:0000313" key="2">
    <source>
        <dbReference type="EMBL" id="KKM71744.1"/>
    </source>
</evidence>